<feature type="chain" id="PRO_5004588165" description="F5/8 type C domain-containing protein" evidence="1">
    <location>
        <begin position="29"/>
        <end position="353"/>
    </location>
</feature>
<dbReference type="HOGENOM" id="CLU_784645_0_0_7"/>
<evidence type="ECO:0000313" key="4">
    <source>
        <dbReference type="Proteomes" id="UP000016587"/>
    </source>
</evidence>
<dbReference type="eggNOG" id="COG2304">
    <property type="taxonomic scope" value="Bacteria"/>
</dbReference>
<dbReference type="PATRIC" id="fig|1121448.10.peg.999"/>
<proteinExistence type="predicted"/>
<name>T2G9A5_MEGG1</name>
<dbReference type="EMBL" id="CP006585">
    <property type="protein sequence ID" value="AGW12873.1"/>
    <property type="molecule type" value="Genomic_DNA"/>
</dbReference>
<dbReference type="Proteomes" id="UP000016587">
    <property type="component" value="Chromosome"/>
</dbReference>
<dbReference type="Gene3D" id="2.60.120.260">
    <property type="entry name" value="Galactose-binding domain-like"/>
    <property type="match status" value="1"/>
</dbReference>
<accession>T2G9A5</accession>
<dbReference type="InterPro" id="IPR057561">
    <property type="entry name" value="NADase_transloc"/>
</dbReference>
<dbReference type="InterPro" id="IPR008979">
    <property type="entry name" value="Galactose-bd-like_sf"/>
</dbReference>
<evidence type="ECO:0000256" key="1">
    <source>
        <dbReference type="SAM" id="SignalP"/>
    </source>
</evidence>
<dbReference type="Pfam" id="PF25302">
    <property type="entry name" value="NADase_transloc"/>
    <property type="match status" value="1"/>
</dbReference>
<dbReference type="NCBIfam" id="NF047619">
    <property type="entry name" value="NADase_discoid"/>
    <property type="match status" value="1"/>
</dbReference>
<dbReference type="InterPro" id="IPR005534">
    <property type="entry name" value="Curli_assmbl/transp-comp_CsgG"/>
</dbReference>
<evidence type="ECO:0000313" key="3">
    <source>
        <dbReference type="EMBL" id="AGW12873.1"/>
    </source>
</evidence>
<dbReference type="InterPro" id="IPR000421">
    <property type="entry name" value="FA58C"/>
</dbReference>
<sequence length="353" mass="37317">MPSKLLPTSLRIALLVLFCTCNMLPAQAASAGRPRVVAILGFEFLGEVSGGRASINATAAHRGRMVTEMFTTEAVRSGVFHVVERTVLDTVLAEMEFGDAGLSGSAAQKIGRMVNADAVLSGAVSEYRGELRIDARLINVADGRVVLADKAFAADTLPSISDAVEEVLEKMADALAPTTGTPDAHSLANAPVKAPAALQFSARAAQPLPAAAVRVTASSFDAPTEQANFEPDNVTDGDPTTAWVEGGGEGGTGEWLRIAFDTPQQVTDIQCVNGMGAPAMFAQYSRIQDLEVELSTGRRVRVQLQDANGWQPMVRVDETVSWIAFHIVSVYPGERARRAALSEVEIAVGGTPR</sequence>
<organism evidence="3 4">
    <name type="scientific">Megalodesulfovibrio gigas (strain ATCC 19364 / DSM 1382 / NCIMB 9332 / VKM B-1759)</name>
    <name type="common">Desulfovibrio gigas</name>
    <dbReference type="NCBI Taxonomy" id="1121448"/>
    <lineage>
        <taxon>Bacteria</taxon>
        <taxon>Pseudomonadati</taxon>
        <taxon>Thermodesulfobacteriota</taxon>
        <taxon>Desulfovibrionia</taxon>
        <taxon>Desulfovibrionales</taxon>
        <taxon>Desulfovibrionaceae</taxon>
        <taxon>Megalodesulfovibrio</taxon>
    </lineage>
</organism>
<dbReference type="PROSITE" id="PS50022">
    <property type="entry name" value="FA58C_3"/>
    <property type="match status" value="1"/>
</dbReference>
<dbReference type="KEGG" id="dgg:DGI_0994"/>
<feature type="domain" description="F5/8 type C" evidence="2">
    <location>
        <begin position="192"/>
        <end position="269"/>
    </location>
</feature>
<keyword evidence="4" id="KW-1185">Reference proteome</keyword>
<dbReference type="SUPFAM" id="SSF49785">
    <property type="entry name" value="Galactose-binding domain-like"/>
    <property type="match status" value="1"/>
</dbReference>
<keyword evidence="1" id="KW-0732">Signal</keyword>
<dbReference type="Gene3D" id="3.40.50.10610">
    <property type="entry name" value="ABC-type transport auxiliary lipoprotein component"/>
    <property type="match status" value="1"/>
</dbReference>
<evidence type="ECO:0000259" key="2">
    <source>
        <dbReference type="PROSITE" id="PS50022"/>
    </source>
</evidence>
<protein>
    <recommendedName>
        <fullName evidence="2">F5/8 type C domain-containing protein</fullName>
    </recommendedName>
</protein>
<feature type="signal peptide" evidence="1">
    <location>
        <begin position="1"/>
        <end position="28"/>
    </location>
</feature>
<reference evidence="4" key="2">
    <citation type="submission" date="2013-07" db="EMBL/GenBank/DDBJ databases">
        <authorList>
            <person name="Morais-Silva F.O."/>
            <person name="Rezende A.M."/>
            <person name="Pimentel C."/>
            <person name="Resende D.M."/>
            <person name="Santos C.I."/>
            <person name="Clemente C."/>
            <person name="de Oliveira L.M."/>
            <person name="da Silva S.M."/>
            <person name="Costa D.A."/>
            <person name="Varela-Raposo A."/>
            <person name="Horacio E.C.A."/>
            <person name="Matos M."/>
            <person name="Flores O."/>
            <person name="Ruiz J.C."/>
            <person name="Rodrigues-Pousada C."/>
        </authorList>
    </citation>
    <scope>NUCLEOTIDE SEQUENCE [LARGE SCALE GENOMIC DNA]</scope>
    <source>
        <strain evidence="4">ATCC 19364 / DSM 1382 / NCIMB 9332 / VKM B-1759</strain>
    </source>
</reference>
<gene>
    <name evidence="3" type="ORF">DGI_0994</name>
</gene>
<dbReference type="STRING" id="1121448.DGI_0994"/>
<dbReference type="GO" id="GO:0030288">
    <property type="term" value="C:outer membrane-bounded periplasmic space"/>
    <property type="evidence" value="ECO:0007669"/>
    <property type="project" value="InterPro"/>
</dbReference>
<dbReference type="Pfam" id="PF03783">
    <property type="entry name" value="CsgG"/>
    <property type="match status" value="1"/>
</dbReference>
<reference evidence="3 4" key="1">
    <citation type="journal article" date="2013" name="J. Bacteriol.">
        <title>Roles of HynAB and Ech, the only two hydrogenases found in the model sulfate reducer Desulfovibrio gigas.</title>
        <authorList>
            <person name="Morais-Silva F.O."/>
            <person name="Santos C.I."/>
            <person name="Rodrigues R."/>
            <person name="Pereira I.A."/>
            <person name="Rodrigues-Pousada C."/>
        </authorList>
    </citation>
    <scope>NUCLEOTIDE SEQUENCE [LARGE SCALE GENOMIC DNA]</scope>
    <source>
        <strain evidence="4">ATCC 19364 / DSM 1382 / NCIMB 9332 / VKM B-1759</strain>
    </source>
</reference>
<dbReference type="AlphaFoldDB" id="T2G9A5"/>